<dbReference type="EC" id="4.-.-.-" evidence="3"/>
<evidence type="ECO:0000256" key="3">
    <source>
        <dbReference type="HAMAP-Rule" id="MF_01459"/>
    </source>
</evidence>
<name>K9YII7_CYASC</name>
<sequence length="173" mass="19929">MDINTFIEKTAGSWFSQRTTYNINKEAVDNSKANLNINLLEKNSDQAKAICQENGLDIEDITIIASDWDNSPDWGKPKQVGHSTMIINHNTDDLKAGKIWRLLGNKKLLEGHFSIAEDNSITFTLDKDNQYVEEKIWFANDNLRLRNTVIKHKDQVIETSFYSEIKKIKVEEK</sequence>
<comment type="function">
    <text evidence="3">Covalently attaches a chromophore to Cys residue(s) of phycobiliproteins.</text>
</comment>
<dbReference type="eggNOG" id="ENOG50337PI">
    <property type="taxonomic scope" value="Bacteria"/>
</dbReference>
<dbReference type="Pfam" id="PF09367">
    <property type="entry name" value="CpeS"/>
    <property type="match status" value="1"/>
</dbReference>
<dbReference type="Proteomes" id="UP000010483">
    <property type="component" value="Chromosome"/>
</dbReference>
<dbReference type="EMBL" id="CP003940">
    <property type="protein sequence ID" value="AFZ46195.1"/>
    <property type="molecule type" value="Genomic_DNA"/>
</dbReference>
<proteinExistence type="inferred from homology"/>
<evidence type="ECO:0000313" key="4">
    <source>
        <dbReference type="EMBL" id="AFZ46195.1"/>
    </source>
</evidence>
<gene>
    <name evidence="3" type="primary">cpcS</name>
    <name evidence="4" type="ordered locus">Cyast_0213</name>
</gene>
<dbReference type="GO" id="GO:0017006">
    <property type="term" value="P:protein-tetrapyrrole linkage"/>
    <property type="evidence" value="ECO:0007669"/>
    <property type="project" value="UniProtKB-UniRule"/>
</dbReference>
<comment type="similarity">
    <text evidence="1 3">Belongs to the CpcS/CpeS biliprotein lyase family.</text>
</comment>
<dbReference type="Gene3D" id="2.40.128.20">
    <property type="match status" value="1"/>
</dbReference>
<keyword evidence="5" id="KW-1185">Reference proteome</keyword>
<dbReference type="GO" id="GO:0016829">
    <property type="term" value="F:lyase activity"/>
    <property type="evidence" value="ECO:0007669"/>
    <property type="project" value="UniProtKB-KW"/>
</dbReference>
<reference evidence="5" key="1">
    <citation type="journal article" date="2013" name="Proc. Natl. Acad. Sci. U.S.A.">
        <title>Improving the coverage of the cyanobacterial phylum using diversity-driven genome sequencing.</title>
        <authorList>
            <person name="Shih P.M."/>
            <person name="Wu D."/>
            <person name="Latifi A."/>
            <person name="Axen S.D."/>
            <person name="Fewer D.P."/>
            <person name="Talla E."/>
            <person name="Calteau A."/>
            <person name="Cai F."/>
            <person name="Tandeau de Marsac N."/>
            <person name="Rippka R."/>
            <person name="Herdman M."/>
            <person name="Sivonen K."/>
            <person name="Coursin T."/>
            <person name="Laurent T."/>
            <person name="Goodwin L."/>
            <person name="Nolan M."/>
            <person name="Davenport K.W."/>
            <person name="Han C.S."/>
            <person name="Rubin E.M."/>
            <person name="Eisen J.A."/>
            <person name="Woyke T."/>
            <person name="Gugger M."/>
            <person name="Kerfeld C.A."/>
        </authorList>
    </citation>
    <scope>NUCLEOTIDE SEQUENCE [LARGE SCALE GENOMIC DNA]</scope>
    <source>
        <strain evidence="5">ATCC 29140 / PCC 7202</strain>
    </source>
</reference>
<evidence type="ECO:0000313" key="5">
    <source>
        <dbReference type="Proteomes" id="UP000010483"/>
    </source>
</evidence>
<evidence type="ECO:0000256" key="2">
    <source>
        <dbReference type="ARBA" id="ARBA00023239"/>
    </source>
</evidence>
<dbReference type="STRING" id="292563.Cyast_0213"/>
<dbReference type="CDD" id="cd16339">
    <property type="entry name" value="CpcS"/>
    <property type="match status" value="1"/>
</dbReference>
<dbReference type="KEGG" id="csn:Cyast_0213"/>
<dbReference type="HAMAP" id="MF_01459">
    <property type="entry name" value="Chrphore_lyase_CpxS"/>
    <property type="match status" value="1"/>
</dbReference>
<protein>
    <recommendedName>
        <fullName evidence="3">Chromophore lyase CpcS/CpeS</fullName>
        <ecNumber evidence="3">4.-.-.-</ecNumber>
    </recommendedName>
</protein>
<dbReference type="InterPro" id="IPR012674">
    <property type="entry name" value="Calycin"/>
</dbReference>
<accession>K9YII7</accession>
<dbReference type="InterPro" id="IPR018536">
    <property type="entry name" value="CpcS/CpeS"/>
</dbReference>
<dbReference type="AlphaFoldDB" id="K9YII7"/>
<keyword evidence="2 3" id="KW-0456">Lyase</keyword>
<evidence type="ECO:0000256" key="1">
    <source>
        <dbReference type="ARBA" id="ARBA00010681"/>
    </source>
</evidence>
<dbReference type="HOGENOM" id="CLU_096258_0_0_3"/>
<organism evidence="4 5">
    <name type="scientific">Cyanobacterium stanieri (strain ATCC 29140 / PCC 7202)</name>
    <dbReference type="NCBI Taxonomy" id="292563"/>
    <lineage>
        <taxon>Bacteria</taxon>
        <taxon>Bacillati</taxon>
        <taxon>Cyanobacteriota</taxon>
        <taxon>Cyanophyceae</taxon>
        <taxon>Oscillatoriophycideae</taxon>
        <taxon>Chroococcales</taxon>
        <taxon>Geminocystaceae</taxon>
        <taxon>Cyanobacterium</taxon>
    </lineage>
</organism>